<keyword evidence="13" id="KW-1185">Reference proteome</keyword>
<dbReference type="AlphaFoldDB" id="A0AAD5VW38"/>
<dbReference type="GO" id="GO:0016705">
    <property type="term" value="F:oxidoreductase activity, acting on paired donors, with incorporation or reduction of molecular oxygen"/>
    <property type="evidence" value="ECO:0007669"/>
    <property type="project" value="InterPro"/>
</dbReference>
<dbReference type="GO" id="GO:0004497">
    <property type="term" value="F:monooxygenase activity"/>
    <property type="evidence" value="ECO:0007669"/>
    <property type="project" value="UniProtKB-KW"/>
</dbReference>
<feature type="binding site" description="axial binding residue" evidence="9">
    <location>
        <position position="415"/>
    </location>
    <ligand>
        <name>heme</name>
        <dbReference type="ChEBI" id="CHEBI:30413"/>
    </ligand>
    <ligandPart>
        <name>Fe</name>
        <dbReference type="ChEBI" id="CHEBI:18248"/>
    </ligandPart>
</feature>
<dbReference type="PRINTS" id="PR00463">
    <property type="entry name" value="EP450I"/>
</dbReference>
<evidence type="ECO:0000256" key="4">
    <source>
        <dbReference type="ARBA" id="ARBA00022617"/>
    </source>
</evidence>
<sequence length="490" mass="55889">MSDQHIYWFLTFSLLLASVLVTFLGHEKSSKTPFPPGPKPRPLIGNLPDAVTPEPWLLYMKWEEVYQSKILGLTLPGKRIVILNAVEDVIELFEKRAGTYSDRARVPLLELTGWTFATGLMRNNERWRSERRIFQQTFKREAVPRFLPIQTMKVHAMLRQLLADPASFANHYRTLSASIVLEITYGYEIKPKNDRIVEVVERAIAHLIENGDNPSVAALNVLPALRYLPRWFPGMGFHKIVDDCKTFTQDMLNIPYEYTKKCMREDSNKPSLVRSLLESDAICEESVKGIGGTVFSAGTDTVVSVIECFFFAMSLHPEKQRKAQEEIDRIIGADRLPTFKDKDSLPYIDAIFRETMRWLPPFPLTVPHVAEEDDIYKGTKLEDPDSFIPERCLDENGEIKENTRILSFGFGRRLCPGQHLATNTVWLTIATVLASFDIGLPFDEFGNPIKFHQVHTKADALHLKPYRCTITPRSVNARKLVEATEDTAGY</sequence>
<evidence type="ECO:0000256" key="6">
    <source>
        <dbReference type="ARBA" id="ARBA00023002"/>
    </source>
</evidence>
<evidence type="ECO:0000256" key="11">
    <source>
        <dbReference type="SAM" id="Phobius"/>
    </source>
</evidence>
<evidence type="ECO:0000256" key="7">
    <source>
        <dbReference type="ARBA" id="ARBA00023004"/>
    </source>
</evidence>
<dbReference type="InterPro" id="IPR001128">
    <property type="entry name" value="Cyt_P450"/>
</dbReference>
<evidence type="ECO:0008006" key="14">
    <source>
        <dbReference type="Google" id="ProtNLM"/>
    </source>
</evidence>
<evidence type="ECO:0000256" key="9">
    <source>
        <dbReference type="PIRSR" id="PIRSR602401-1"/>
    </source>
</evidence>
<evidence type="ECO:0000256" key="2">
    <source>
        <dbReference type="ARBA" id="ARBA00005179"/>
    </source>
</evidence>
<keyword evidence="4 9" id="KW-0349">Heme</keyword>
<dbReference type="SUPFAM" id="SSF48264">
    <property type="entry name" value="Cytochrome P450"/>
    <property type="match status" value="1"/>
</dbReference>
<gene>
    <name evidence="12" type="ORF">NP233_g3942</name>
</gene>
<dbReference type="PANTHER" id="PTHR46300">
    <property type="entry name" value="P450, PUTATIVE (EUROFUNG)-RELATED-RELATED"/>
    <property type="match status" value="1"/>
</dbReference>
<dbReference type="EMBL" id="JANIEX010000199">
    <property type="protein sequence ID" value="KAJ3571148.1"/>
    <property type="molecule type" value="Genomic_DNA"/>
</dbReference>
<keyword evidence="5 9" id="KW-0479">Metal-binding</keyword>
<evidence type="ECO:0000256" key="10">
    <source>
        <dbReference type="RuleBase" id="RU000461"/>
    </source>
</evidence>
<reference evidence="12" key="1">
    <citation type="submission" date="2022-07" db="EMBL/GenBank/DDBJ databases">
        <title>Genome Sequence of Leucocoprinus birnbaumii.</title>
        <authorList>
            <person name="Buettner E."/>
        </authorList>
    </citation>
    <scope>NUCLEOTIDE SEQUENCE</scope>
    <source>
        <strain evidence="12">VT141</strain>
    </source>
</reference>
<comment type="pathway">
    <text evidence="2">Secondary metabolite biosynthesis.</text>
</comment>
<comment type="caution">
    <text evidence="12">The sequence shown here is derived from an EMBL/GenBank/DDBJ whole genome shotgun (WGS) entry which is preliminary data.</text>
</comment>
<evidence type="ECO:0000256" key="8">
    <source>
        <dbReference type="ARBA" id="ARBA00023033"/>
    </source>
</evidence>
<dbReference type="GO" id="GO:0020037">
    <property type="term" value="F:heme binding"/>
    <property type="evidence" value="ECO:0007669"/>
    <property type="project" value="InterPro"/>
</dbReference>
<keyword evidence="7 9" id="KW-0408">Iron</keyword>
<protein>
    <recommendedName>
        <fullName evidence="14">Cytochrome P450</fullName>
    </recommendedName>
</protein>
<dbReference type="InterPro" id="IPR050364">
    <property type="entry name" value="Cytochrome_P450_fung"/>
</dbReference>
<dbReference type="Gene3D" id="1.10.630.10">
    <property type="entry name" value="Cytochrome P450"/>
    <property type="match status" value="1"/>
</dbReference>
<proteinExistence type="inferred from homology"/>
<dbReference type="InterPro" id="IPR017972">
    <property type="entry name" value="Cyt_P450_CS"/>
</dbReference>
<evidence type="ECO:0000313" key="13">
    <source>
        <dbReference type="Proteomes" id="UP001213000"/>
    </source>
</evidence>
<dbReference type="InterPro" id="IPR036396">
    <property type="entry name" value="Cyt_P450_sf"/>
</dbReference>
<evidence type="ECO:0000256" key="3">
    <source>
        <dbReference type="ARBA" id="ARBA00010617"/>
    </source>
</evidence>
<evidence type="ECO:0000313" key="12">
    <source>
        <dbReference type="EMBL" id="KAJ3571148.1"/>
    </source>
</evidence>
<dbReference type="CDD" id="cd11065">
    <property type="entry name" value="CYP64-like"/>
    <property type="match status" value="1"/>
</dbReference>
<dbReference type="PANTHER" id="PTHR46300:SF7">
    <property type="entry name" value="P450, PUTATIVE (EUROFUNG)-RELATED"/>
    <property type="match status" value="1"/>
</dbReference>
<dbReference type="Pfam" id="PF00067">
    <property type="entry name" value="p450"/>
    <property type="match status" value="2"/>
</dbReference>
<keyword evidence="8 10" id="KW-0503">Monooxygenase</keyword>
<comment type="cofactor">
    <cofactor evidence="1 9">
        <name>heme</name>
        <dbReference type="ChEBI" id="CHEBI:30413"/>
    </cofactor>
</comment>
<dbReference type="PRINTS" id="PR00385">
    <property type="entry name" value="P450"/>
</dbReference>
<dbReference type="GO" id="GO:0005506">
    <property type="term" value="F:iron ion binding"/>
    <property type="evidence" value="ECO:0007669"/>
    <property type="project" value="InterPro"/>
</dbReference>
<keyword evidence="11" id="KW-1133">Transmembrane helix</keyword>
<comment type="similarity">
    <text evidence="3 10">Belongs to the cytochrome P450 family.</text>
</comment>
<evidence type="ECO:0000256" key="5">
    <source>
        <dbReference type="ARBA" id="ARBA00022723"/>
    </source>
</evidence>
<keyword evidence="6 10" id="KW-0560">Oxidoreductase</keyword>
<evidence type="ECO:0000256" key="1">
    <source>
        <dbReference type="ARBA" id="ARBA00001971"/>
    </source>
</evidence>
<keyword evidence="11" id="KW-0812">Transmembrane</keyword>
<dbReference type="Proteomes" id="UP001213000">
    <property type="component" value="Unassembled WGS sequence"/>
</dbReference>
<dbReference type="PROSITE" id="PS00086">
    <property type="entry name" value="CYTOCHROME_P450"/>
    <property type="match status" value="1"/>
</dbReference>
<dbReference type="InterPro" id="IPR002401">
    <property type="entry name" value="Cyt_P450_E_grp-I"/>
</dbReference>
<accession>A0AAD5VW38</accession>
<name>A0AAD5VW38_9AGAR</name>
<keyword evidence="11" id="KW-0472">Membrane</keyword>
<feature type="transmembrane region" description="Helical" evidence="11">
    <location>
        <begin position="6"/>
        <end position="25"/>
    </location>
</feature>
<organism evidence="12 13">
    <name type="scientific">Leucocoprinus birnbaumii</name>
    <dbReference type="NCBI Taxonomy" id="56174"/>
    <lineage>
        <taxon>Eukaryota</taxon>
        <taxon>Fungi</taxon>
        <taxon>Dikarya</taxon>
        <taxon>Basidiomycota</taxon>
        <taxon>Agaricomycotina</taxon>
        <taxon>Agaricomycetes</taxon>
        <taxon>Agaricomycetidae</taxon>
        <taxon>Agaricales</taxon>
        <taxon>Agaricineae</taxon>
        <taxon>Agaricaceae</taxon>
        <taxon>Leucocoprinus</taxon>
    </lineage>
</organism>